<gene>
    <name evidence="2" type="ORF">Slin15195_G129840</name>
</gene>
<reference evidence="2" key="1">
    <citation type="submission" date="2022-06" db="EMBL/GenBank/DDBJ databases">
        <title>Complete genome sequences of two strains of the flax pathogen Septoria linicola.</title>
        <authorList>
            <person name="Lapalu N."/>
            <person name="Simon A."/>
            <person name="Demenou B."/>
            <person name="Paumier D."/>
            <person name="Guillot M.-P."/>
            <person name="Gout L."/>
            <person name="Valade R."/>
        </authorList>
    </citation>
    <scope>NUCLEOTIDE SEQUENCE</scope>
    <source>
        <strain evidence="2">SE15195</strain>
    </source>
</reference>
<feature type="region of interest" description="Disordered" evidence="1">
    <location>
        <begin position="17"/>
        <end position="42"/>
    </location>
</feature>
<evidence type="ECO:0000313" key="2">
    <source>
        <dbReference type="EMBL" id="USW59665.1"/>
    </source>
</evidence>
<feature type="compositionally biased region" description="Basic and acidic residues" evidence="1">
    <location>
        <begin position="27"/>
        <end position="42"/>
    </location>
</feature>
<sequence>METMSEDLKHDFTRALNAGVSNGHQEAMIKNDNEKDNIGDMN</sequence>
<accession>A0A9Q9B7F6</accession>
<protein>
    <submittedName>
        <fullName evidence="2">Uncharacterized protein</fullName>
    </submittedName>
</protein>
<proteinExistence type="predicted"/>
<keyword evidence="3" id="KW-1185">Reference proteome</keyword>
<name>A0A9Q9B7F6_9PEZI</name>
<organism evidence="2 3">
    <name type="scientific">Septoria linicola</name>
    <dbReference type="NCBI Taxonomy" id="215465"/>
    <lineage>
        <taxon>Eukaryota</taxon>
        <taxon>Fungi</taxon>
        <taxon>Dikarya</taxon>
        <taxon>Ascomycota</taxon>
        <taxon>Pezizomycotina</taxon>
        <taxon>Dothideomycetes</taxon>
        <taxon>Dothideomycetidae</taxon>
        <taxon>Mycosphaerellales</taxon>
        <taxon>Mycosphaerellaceae</taxon>
        <taxon>Septoria</taxon>
    </lineage>
</organism>
<evidence type="ECO:0000313" key="3">
    <source>
        <dbReference type="Proteomes" id="UP001056384"/>
    </source>
</evidence>
<dbReference type="AlphaFoldDB" id="A0A9Q9B7F6"/>
<evidence type="ECO:0000256" key="1">
    <source>
        <dbReference type="SAM" id="MobiDB-lite"/>
    </source>
</evidence>
<dbReference type="EMBL" id="CP099431">
    <property type="protein sequence ID" value="USW59665.1"/>
    <property type="molecule type" value="Genomic_DNA"/>
</dbReference>
<dbReference type="Proteomes" id="UP001056384">
    <property type="component" value="Chromosome 14"/>
</dbReference>